<dbReference type="PANTHER" id="PTHR13774">
    <property type="entry name" value="PHENAZINE BIOSYNTHESIS PROTEIN"/>
    <property type="match status" value="1"/>
</dbReference>
<dbReference type="InterPro" id="IPR003719">
    <property type="entry name" value="Phenazine_PhzF-like"/>
</dbReference>
<evidence type="ECO:0000256" key="2">
    <source>
        <dbReference type="PIRSR" id="PIRSR016184-1"/>
    </source>
</evidence>
<sequence length="301" mass="31380">MSRLYVVLDVFTDRPLAGNPLAVVLDASGLDTAGMQSIAREFNVSETVFLLPAENERAKARLRIFMPSKELPFAGHPTVGTAVLLGLMDAVAGKGRESAFEVEEAVGAVACRTRATGKRSGVATFTLPRLPEPAGPPPDVLAVATALGLDAADIGIDCHEISRFTAGNQFCCVPVRSLDALSHVKADELRWAETFAAAGDLGAFIYTRETGDSSLTFRARMLEPSMGEDPATGSAVAAFAGAIMAFERPGDGEHALRIGQGYEMGRPSVVELELTVSSGALTSATIGGAAVVVAEGSLFLP</sequence>
<accession>A0A9W6J1J9</accession>
<organism evidence="3 4">
    <name type="scientific">Hansschlegelia plantiphila</name>
    <dbReference type="NCBI Taxonomy" id="374655"/>
    <lineage>
        <taxon>Bacteria</taxon>
        <taxon>Pseudomonadati</taxon>
        <taxon>Pseudomonadota</taxon>
        <taxon>Alphaproteobacteria</taxon>
        <taxon>Hyphomicrobiales</taxon>
        <taxon>Methylopilaceae</taxon>
        <taxon>Hansschlegelia</taxon>
    </lineage>
</organism>
<comment type="similarity">
    <text evidence="1">Belongs to the PhzF family.</text>
</comment>
<dbReference type="PANTHER" id="PTHR13774:SF32">
    <property type="entry name" value="ANTISENSE-ENHANCING SEQUENCE 1"/>
    <property type="match status" value="1"/>
</dbReference>
<dbReference type="GO" id="GO:0016853">
    <property type="term" value="F:isomerase activity"/>
    <property type="evidence" value="ECO:0007669"/>
    <property type="project" value="UniProtKB-KW"/>
</dbReference>
<dbReference type="Pfam" id="PF02567">
    <property type="entry name" value="PhzC-PhzF"/>
    <property type="match status" value="1"/>
</dbReference>
<name>A0A9W6J1J9_9HYPH</name>
<dbReference type="AlphaFoldDB" id="A0A9W6J1J9"/>
<dbReference type="NCBIfam" id="TIGR00654">
    <property type="entry name" value="PhzF_family"/>
    <property type="match status" value="1"/>
</dbReference>
<evidence type="ECO:0000313" key="3">
    <source>
        <dbReference type="EMBL" id="GLK69121.1"/>
    </source>
</evidence>
<evidence type="ECO:0000313" key="4">
    <source>
        <dbReference type="Proteomes" id="UP001143372"/>
    </source>
</evidence>
<protein>
    <submittedName>
        <fullName evidence="3">Isomerase</fullName>
    </submittedName>
</protein>
<proteinExistence type="inferred from homology"/>
<dbReference type="GO" id="GO:0005737">
    <property type="term" value="C:cytoplasm"/>
    <property type="evidence" value="ECO:0007669"/>
    <property type="project" value="TreeGrafter"/>
</dbReference>
<keyword evidence="4" id="KW-1185">Reference proteome</keyword>
<dbReference type="EMBL" id="BSFI01000020">
    <property type="protein sequence ID" value="GLK69121.1"/>
    <property type="molecule type" value="Genomic_DNA"/>
</dbReference>
<reference evidence="3" key="1">
    <citation type="journal article" date="2014" name="Int. J. Syst. Evol. Microbiol.">
        <title>Complete genome sequence of Corynebacterium casei LMG S-19264T (=DSM 44701T), isolated from a smear-ripened cheese.</title>
        <authorList>
            <consortium name="US DOE Joint Genome Institute (JGI-PGF)"/>
            <person name="Walter F."/>
            <person name="Albersmeier A."/>
            <person name="Kalinowski J."/>
            <person name="Ruckert C."/>
        </authorList>
    </citation>
    <scope>NUCLEOTIDE SEQUENCE</scope>
    <source>
        <strain evidence="3">VKM B-2347</strain>
    </source>
</reference>
<feature type="active site" evidence="2">
    <location>
        <position position="46"/>
    </location>
</feature>
<keyword evidence="3" id="KW-0413">Isomerase</keyword>
<dbReference type="RefSeq" id="WP_271169354.1">
    <property type="nucleotide sequence ID" value="NZ_BSFI01000020.1"/>
</dbReference>
<gene>
    <name evidence="3" type="ORF">GCM10008179_27590</name>
</gene>
<dbReference type="Gene3D" id="3.10.310.10">
    <property type="entry name" value="Diaminopimelate Epimerase, Chain A, domain 1"/>
    <property type="match status" value="2"/>
</dbReference>
<dbReference type="SUPFAM" id="SSF54506">
    <property type="entry name" value="Diaminopimelate epimerase-like"/>
    <property type="match status" value="1"/>
</dbReference>
<comment type="caution">
    <text evidence="3">The sequence shown here is derived from an EMBL/GenBank/DDBJ whole genome shotgun (WGS) entry which is preliminary data.</text>
</comment>
<dbReference type="Proteomes" id="UP001143372">
    <property type="component" value="Unassembled WGS sequence"/>
</dbReference>
<dbReference type="PIRSF" id="PIRSF016184">
    <property type="entry name" value="PhzC_PhzF"/>
    <property type="match status" value="1"/>
</dbReference>
<reference evidence="3" key="2">
    <citation type="submission" date="2023-01" db="EMBL/GenBank/DDBJ databases">
        <authorList>
            <person name="Sun Q."/>
            <person name="Evtushenko L."/>
        </authorList>
    </citation>
    <scope>NUCLEOTIDE SEQUENCE</scope>
    <source>
        <strain evidence="3">VKM B-2347</strain>
    </source>
</reference>
<evidence type="ECO:0000256" key="1">
    <source>
        <dbReference type="ARBA" id="ARBA00008270"/>
    </source>
</evidence>